<dbReference type="AlphaFoldDB" id="A0A6C1KQA4"/>
<dbReference type="EMBL" id="VAUP01000035">
    <property type="protein sequence ID" value="TLX41876.1"/>
    <property type="molecule type" value="Genomic_DNA"/>
</dbReference>
<feature type="binding site" evidence="8">
    <location>
        <position position="431"/>
    </location>
    <ligand>
        <name>(6S)-5-formyl-5,6,7,8-tetrahydrofolate</name>
        <dbReference type="ChEBI" id="CHEBI:57457"/>
    </ligand>
</feature>
<keyword evidence="8" id="KW-0963">Cytoplasm</keyword>
<dbReference type="InterPro" id="IPR004520">
    <property type="entry name" value="GTPase_MnmE"/>
</dbReference>
<dbReference type="SUPFAM" id="SSF116878">
    <property type="entry name" value="TrmE connector domain"/>
    <property type="match status" value="1"/>
</dbReference>
<feature type="binding site" evidence="8">
    <location>
        <position position="250"/>
    </location>
    <ligand>
        <name>K(+)</name>
        <dbReference type="ChEBI" id="CHEBI:29103"/>
    </ligand>
</feature>
<feature type="binding site" evidence="8">
    <location>
        <position position="230"/>
    </location>
    <ligand>
        <name>Mg(2+)</name>
        <dbReference type="ChEBI" id="CHEBI:18420"/>
    </ligand>
</feature>
<accession>A0A6C1KQA4</accession>
<dbReference type="FunFam" id="3.30.1360.120:FF:000007">
    <property type="entry name" value="tRNA modification GTPase GTPBP3, mitochondrial"/>
    <property type="match status" value="1"/>
</dbReference>
<dbReference type="InterPro" id="IPR005225">
    <property type="entry name" value="Small_GTP-bd"/>
</dbReference>
<keyword evidence="3 8" id="KW-0547">Nucleotide-binding</keyword>
<dbReference type="GO" id="GO:0003924">
    <property type="term" value="F:GTPase activity"/>
    <property type="evidence" value="ECO:0007669"/>
    <property type="project" value="UniProtKB-UniRule"/>
</dbReference>
<keyword evidence="8" id="KW-0479">Metal-binding</keyword>
<evidence type="ECO:0000256" key="1">
    <source>
        <dbReference type="ARBA" id="ARBA00011043"/>
    </source>
</evidence>
<evidence type="ECO:0000256" key="5">
    <source>
        <dbReference type="ARBA" id="ARBA00022842"/>
    </source>
</evidence>
<feature type="binding site" evidence="8">
    <location>
        <position position="21"/>
    </location>
    <ligand>
        <name>(6S)-5-formyl-5,6,7,8-tetrahydrofolate</name>
        <dbReference type="ChEBI" id="CHEBI:57457"/>
    </ligand>
</feature>
<dbReference type="RefSeq" id="WP_138400740.1">
    <property type="nucleotide sequence ID" value="NZ_JBAFVI010000005.1"/>
</dbReference>
<dbReference type="NCBIfam" id="NF003661">
    <property type="entry name" value="PRK05291.1-3"/>
    <property type="match status" value="1"/>
</dbReference>
<dbReference type="GO" id="GO:0046872">
    <property type="term" value="F:metal ion binding"/>
    <property type="evidence" value="ECO:0007669"/>
    <property type="project" value="UniProtKB-KW"/>
</dbReference>
<dbReference type="HAMAP" id="MF_00379">
    <property type="entry name" value="GTPase_MnmE"/>
    <property type="match status" value="1"/>
</dbReference>
<comment type="similarity">
    <text evidence="1 8">Belongs to the TRAFAC class TrmE-Era-EngA-EngB-Septin-like GTPase superfamily. TrmE GTPase family.</text>
</comment>
<reference evidence="10 11" key="1">
    <citation type="submission" date="2019-05" db="EMBL/GenBank/DDBJ databases">
        <authorList>
            <person name="Zhou X."/>
        </authorList>
    </citation>
    <scope>NUCLEOTIDE SEQUENCE [LARGE SCALE GENOMIC DNA]</scope>
    <source>
        <strain evidence="10 11">DSM 432</strain>
    </source>
</reference>
<feature type="binding site" evidence="8">
    <location>
        <begin position="226"/>
        <end position="231"/>
    </location>
    <ligand>
        <name>GTP</name>
        <dbReference type="ChEBI" id="CHEBI:37565"/>
    </ligand>
</feature>
<dbReference type="GO" id="GO:0002098">
    <property type="term" value="P:tRNA wobble uridine modification"/>
    <property type="evidence" value="ECO:0007669"/>
    <property type="project" value="TreeGrafter"/>
</dbReference>
<feature type="domain" description="TrmE-type G" evidence="9">
    <location>
        <begin position="216"/>
        <end position="356"/>
    </location>
</feature>
<comment type="subcellular location">
    <subcellularLocation>
        <location evidence="8">Cytoplasm</location>
    </subcellularLocation>
</comment>
<evidence type="ECO:0000256" key="6">
    <source>
        <dbReference type="ARBA" id="ARBA00022958"/>
    </source>
</evidence>
<sequence length="431" mass="45030">MIDTLFALSSGRLPAGVAVLRISGPEAAAAVLALAGVLPPPRVARYGALSDPRTGEMLDRGLILFFPGPASATGEDVAELHLHGGRAVVAAVLRALSALPGLRPAEAGEFTRRAHANGKLDLAEVEGLADLVAAESEAQRKQALALASGALSRRVEGWRVGLVSALALIEAGIDFSDESDVSGEVTTDAVARLARLKDELLAALTDAARGERVRDGLVVTISGPPNAGKSTLLNRLAGREAAIVSALPGTTRDVLEVHLELAGQAVTLLDTAGLRETSDLVEAEGVRRALARAEGADVVLWLCDAGSEPPPALTRAVKVRTKIDRDAAIPEGWIGISAATGAGVDALVGRLEQEADRLGGREPALITRERQRRALEVATLQLERALGDFGGHEELRAEDVRLAVRALDQLIGRVDVEDVLDALFSTFCIGK</sequence>
<dbReference type="GeneID" id="95775226"/>
<keyword evidence="4 8" id="KW-0378">Hydrolase</keyword>
<dbReference type="CDD" id="cd04164">
    <property type="entry name" value="trmE"/>
    <property type="match status" value="1"/>
</dbReference>
<evidence type="ECO:0000313" key="11">
    <source>
        <dbReference type="Proteomes" id="UP000305131"/>
    </source>
</evidence>
<dbReference type="InterPro" id="IPR027266">
    <property type="entry name" value="TrmE/GcvT-like"/>
</dbReference>
<feature type="binding site" evidence="8">
    <location>
        <position position="247"/>
    </location>
    <ligand>
        <name>K(+)</name>
        <dbReference type="ChEBI" id="CHEBI:29103"/>
    </ligand>
</feature>
<comment type="function">
    <text evidence="8">Exhibits a very high intrinsic GTPase hydrolysis rate. Involved in the addition of a carboxymethylaminomethyl (cmnm) group at the wobble position (U34) of certain tRNAs, forming tRNA-cmnm(5)s(2)U34.</text>
</comment>
<evidence type="ECO:0000256" key="4">
    <source>
        <dbReference type="ARBA" id="ARBA00022801"/>
    </source>
</evidence>
<dbReference type="Pfam" id="PF10396">
    <property type="entry name" value="TrmE_N"/>
    <property type="match status" value="1"/>
</dbReference>
<proteinExistence type="inferred from homology"/>
<gene>
    <name evidence="8 10" type="primary">mnmE</name>
    <name evidence="8" type="synonym">trmE</name>
    <name evidence="10" type="ORF">FBQ73_17375</name>
</gene>
<dbReference type="InterPro" id="IPR018948">
    <property type="entry name" value="GTP-bd_TrmE_N"/>
</dbReference>
<comment type="subunit">
    <text evidence="8">Homodimer. Heterotetramer of two MnmE and two MnmG subunits.</text>
</comment>
<organism evidence="10 11">
    <name type="scientific">Xanthobacter autotrophicus</name>
    <dbReference type="NCBI Taxonomy" id="280"/>
    <lineage>
        <taxon>Bacteria</taxon>
        <taxon>Pseudomonadati</taxon>
        <taxon>Pseudomonadota</taxon>
        <taxon>Alphaproteobacteria</taxon>
        <taxon>Hyphomicrobiales</taxon>
        <taxon>Xanthobacteraceae</taxon>
        <taxon>Xanthobacter</taxon>
    </lineage>
</organism>
<comment type="caution">
    <text evidence="10">The sequence shown here is derived from an EMBL/GenBank/DDBJ whole genome shotgun (WGS) entry which is preliminary data.</text>
</comment>
<dbReference type="CDD" id="cd14858">
    <property type="entry name" value="TrmE_N"/>
    <property type="match status" value="1"/>
</dbReference>
<feature type="binding site" evidence="8">
    <location>
        <begin position="270"/>
        <end position="273"/>
    </location>
    <ligand>
        <name>GTP</name>
        <dbReference type="ChEBI" id="CHEBI:37565"/>
    </ligand>
</feature>
<dbReference type="SUPFAM" id="SSF52540">
    <property type="entry name" value="P-loop containing nucleoside triphosphate hydrolases"/>
    <property type="match status" value="1"/>
</dbReference>
<feature type="binding site" evidence="8">
    <location>
        <position position="226"/>
    </location>
    <ligand>
        <name>K(+)</name>
        <dbReference type="ChEBI" id="CHEBI:29103"/>
    </ligand>
</feature>
<evidence type="ECO:0000256" key="7">
    <source>
        <dbReference type="ARBA" id="ARBA00023134"/>
    </source>
</evidence>
<keyword evidence="7 8" id="KW-0342">GTP-binding</keyword>
<dbReference type="Pfam" id="PF01926">
    <property type="entry name" value="MMR_HSR1"/>
    <property type="match status" value="1"/>
</dbReference>
<keyword evidence="2 8" id="KW-0819">tRNA processing</keyword>
<dbReference type="Gene3D" id="3.30.1360.120">
    <property type="entry name" value="Probable tRNA modification gtpase trme, domain 1"/>
    <property type="match status" value="1"/>
</dbReference>
<feature type="binding site" evidence="8">
    <location>
        <position position="79"/>
    </location>
    <ligand>
        <name>(6S)-5-formyl-5,6,7,8-tetrahydrofolate</name>
        <dbReference type="ChEBI" id="CHEBI:57457"/>
    </ligand>
</feature>
<dbReference type="InterPro" id="IPR027417">
    <property type="entry name" value="P-loop_NTPase"/>
</dbReference>
<dbReference type="GO" id="GO:0030488">
    <property type="term" value="P:tRNA methylation"/>
    <property type="evidence" value="ECO:0007669"/>
    <property type="project" value="TreeGrafter"/>
</dbReference>
<dbReference type="Gene3D" id="1.20.120.430">
    <property type="entry name" value="tRNA modification GTPase MnmE domain 2"/>
    <property type="match status" value="1"/>
</dbReference>
<dbReference type="Gene3D" id="3.40.50.300">
    <property type="entry name" value="P-loop containing nucleotide triphosphate hydrolases"/>
    <property type="match status" value="1"/>
</dbReference>
<dbReference type="GO" id="GO:0005737">
    <property type="term" value="C:cytoplasm"/>
    <property type="evidence" value="ECO:0007669"/>
    <property type="project" value="UniProtKB-SubCell"/>
</dbReference>
<feature type="binding site" evidence="8">
    <location>
        <position position="245"/>
    </location>
    <ligand>
        <name>K(+)</name>
        <dbReference type="ChEBI" id="CHEBI:29103"/>
    </ligand>
</feature>
<dbReference type="EC" id="3.6.-.-" evidence="8"/>
<protein>
    <recommendedName>
        <fullName evidence="8">tRNA modification GTPase MnmE</fullName>
        <ecNumber evidence="8">3.6.-.-</ecNumber>
    </recommendedName>
</protein>
<keyword evidence="5 8" id="KW-0460">Magnesium</keyword>
<feature type="binding site" evidence="8">
    <location>
        <position position="119"/>
    </location>
    <ligand>
        <name>(6S)-5-formyl-5,6,7,8-tetrahydrofolate</name>
        <dbReference type="ChEBI" id="CHEBI:57457"/>
    </ligand>
</feature>
<feature type="binding site" evidence="8">
    <location>
        <begin position="245"/>
        <end position="251"/>
    </location>
    <ligand>
        <name>GTP</name>
        <dbReference type="ChEBI" id="CHEBI:37565"/>
    </ligand>
</feature>
<dbReference type="InterPro" id="IPR006073">
    <property type="entry name" value="GTP-bd"/>
</dbReference>
<evidence type="ECO:0000256" key="3">
    <source>
        <dbReference type="ARBA" id="ARBA00022741"/>
    </source>
</evidence>
<dbReference type="InterPro" id="IPR025867">
    <property type="entry name" value="MnmE_helical"/>
</dbReference>
<dbReference type="PANTHER" id="PTHR42714">
    <property type="entry name" value="TRNA MODIFICATION GTPASE GTPBP3"/>
    <property type="match status" value="1"/>
</dbReference>
<name>A0A6C1KQA4_XANAU</name>
<comment type="caution">
    <text evidence="8">Lacks conserved residue(s) required for the propagation of feature annotation.</text>
</comment>
<keyword evidence="6 8" id="KW-0630">Potassium</keyword>
<evidence type="ECO:0000256" key="2">
    <source>
        <dbReference type="ARBA" id="ARBA00022694"/>
    </source>
</evidence>
<feature type="binding site" evidence="8">
    <location>
        <position position="251"/>
    </location>
    <ligand>
        <name>Mg(2+)</name>
        <dbReference type="ChEBI" id="CHEBI:18420"/>
    </ligand>
</feature>
<dbReference type="PROSITE" id="PS51709">
    <property type="entry name" value="G_TRME"/>
    <property type="match status" value="1"/>
</dbReference>
<evidence type="ECO:0000259" key="9">
    <source>
        <dbReference type="PROSITE" id="PS51709"/>
    </source>
</evidence>
<dbReference type="GO" id="GO:0005525">
    <property type="term" value="F:GTP binding"/>
    <property type="evidence" value="ECO:0007669"/>
    <property type="project" value="UniProtKB-UniRule"/>
</dbReference>
<dbReference type="PANTHER" id="PTHR42714:SF2">
    <property type="entry name" value="TRNA MODIFICATION GTPASE GTPBP3, MITOCHONDRIAL"/>
    <property type="match status" value="1"/>
</dbReference>
<dbReference type="Proteomes" id="UP000305131">
    <property type="component" value="Unassembled WGS sequence"/>
</dbReference>
<evidence type="ECO:0000256" key="8">
    <source>
        <dbReference type="HAMAP-Rule" id="MF_00379"/>
    </source>
</evidence>
<comment type="cofactor">
    <cofactor evidence="8">
        <name>K(+)</name>
        <dbReference type="ChEBI" id="CHEBI:29103"/>
    </cofactor>
    <text evidence="8">Binds 1 potassium ion per subunit.</text>
</comment>
<dbReference type="NCBIfam" id="TIGR00231">
    <property type="entry name" value="small_GTP"/>
    <property type="match status" value="1"/>
</dbReference>
<dbReference type="Pfam" id="PF12631">
    <property type="entry name" value="MnmE_helical"/>
    <property type="match status" value="1"/>
</dbReference>
<dbReference type="InterPro" id="IPR031168">
    <property type="entry name" value="G_TrmE"/>
</dbReference>
<evidence type="ECO:0000313" key="10">
    <source>
        <dbReference type="EMBL" id="TLX41876.1"/>
    </source>
</evidence>
<dbReference type="InterPro" id="IPR027368">
    <property type="entry name" value="MnmE_dom2"/>
</dbReference>
<dbReference type="OrthoDB" id="9805918at2"/>